<dbReference type="InterPro" id="IPR005162">
    <property type="entry name" value="Retrotrans_gag_dom"/>
</dbReference>
<dbReference type="PANTHER" id="PTHR34482">
    <property type="entry name" value="DNA DAMAGE-INDUCIBLE PROTEIN 1-LIKE"/>
    <property type="match status" value="1"/>
</dbReference>
<organism evidence="4 5">
    <name type="scientific">Actinidia rufa</name>
    <dbReference type="NCBI Taxonomy" id="165716"/>
    <lineage>
        <taxon>Eukaryota</taxon>
        <taxon>Viridiplantae</taxon>
        <taxon>Streptophyta</taxon>
        <taxon>Embryophyta</taxon>
        <taxon>Tracheophyta</taxon>
        <taxon>Spermatophyta</taxon>
        <taxon>Magnoliopsida</taxon>
        <taxon>eudicotyledons</taxon>
        <taxon>Gunneridae</taxon>
        <taxon>Pentapetalae</taxon>
        <taxon>asterids</taxon>
        <taxon>Ericales</taxon>
        <taxon>Actinidiaceae</taxon>
        <taxon>Actinidia</taxon>
    </lineage>
</organism>
<gene>
    <name evidence="4" type="ORF">Acr_10g0008220</name>
</gene>
<evidence type="ECO:0000259" key="3">
    <source>
        <dbReference type="PROSITE" id="PS50158"/>
    </source>
</evidence>
<dbReference type="EMBL" id="BJWL01000010">
    <property type="protein sequence ID" value="GFY95437.1"/>
    <property type="molecule type" value="Genomic_DNA"/>
</dbReference>
<dbReference type="PROSITE" id="PS50158">
    <property type="entry name" value="ZF_CCHC"/>
    <property type="match status" value="2"/>
</dbReference>
<dbReference type="SMART" id="SM00343">
    <property type="entry name" value="ZnF_C2HC"/>
    <property type="match status" value="2"/>
</dbReference>
<feature type="region of interest" description="Disordered" evidence="2">
    <location>
        <begin position="644"/>
        <end position="670"/>
    </location>
</feature>
<dbReference type="SUPFAM" id="SSF57756">
    <property type="entry name" value="Retrovirus zinc finger-like domains"/>
    <property type="match status" value="2"/>
</dbReference>
<feature type="compositionally biased region" description="Basic and acidic residues" evidence="2">
    <location>
        <begin position="645"/>
        <end position="670"/>
    </location>
</feature>
<feature type="domain" description="CCHC-type" evidence="3">
    <location>
        <begin position="137"/>
        <end position="152"/>
    </location>
</feature>
<feature type="compositionally biased region" description="Basic residues" evidence="2">
    <location>
        <begin position="97"/>
        <end position="111"/>
    </location>
</feature>
<keyword evidence="1" id="KW-0863">Zinc-finger</keyword>
<reference evidence="4 5" key="1">
    <citation type="submission" date="2019-07" db="EMBL/GenBank/DDBJ databases">
        <title>De Novo Assembly of kiwifruit Actinidia rufa.</title>
        <authorList>
            <person name="Sugita-Konishi S."/>
            <person name="Sato K."/>
            <person name="Mori E."/>
            <person name="Abe Y."/>
            <person name="Kisaki G."/>
            <person name="Hamano K."/>
            <person name="Suezawa K."/>
            <person name="Otani M."/>
            <person name="Fukuda T."/>
            <person name="Manabe T."/>
            <person name="Gomi K."/>
            <person name="Tabuchi M."/>
            <person name="Akimitsu K."/>
            <person name="Kataoka I."/>
        </authorList>
    </citation>
    <scope>NUCLEOTIDE SEQUENCE [LARGE SCALE GENOMIC DNA]</scope>
    <source>
        <strain evidence="5">cv. Fuchu</strain>
    </source>
</reference>
<sequence length="670" mass="77061">MSDGKTAVGLHALPTREAVRIACVSTVTCIDGRKAFLARGARHHACVLQEYMKYNMTLNENVKTFDDILHHLKLEAEHLEVATTSGSSLVADPGSRRPSRSKRGKTRRAHGKMGGVDLGTRGADNFKCKKAKAKGTCFNYGKQGHFSRDCTELKKFTIGSIQLSPSSVLIRMDSWVILRLGVKIRLTAMWNWKNGWHLSKDFECCYHSNQFLDLLHSSRADKHPHAQVQIFFLVGVYHEHIVRCPCKDLNIFYNELDELGSFSFLRVCTSEKETIRAWLIQLIEYQVLYDLCLGFSPDIFQYLAFLLNQLHLFHGHFNGDYSMIALFEVIKHNLGKAPRVHQDSFCVVFVYPELDDQGVSIRVLTLARSALVNMMLPGSDIVYLDFLAVNWTPIRQFLKLKPPTFKGGMDPVKANDWILAMEKNFRLLRCGEQQKVEIGSHLLAGEGSRWWNLKGVRKPGMDWARFKVIFREKFVPRAVQNAKCSEFEHLKQLGTTIADYEGSFTNLAEYAPHLVAIDEMRGHRFEDGLRHEIKRVIRPLVLPTYAEVLDRAIIVEQDEIERKKYFDSKRRQNFGGEGTSGQKKQKPEMKSKNFGNNPKGQVQVCQKCGRYHWGVCWNDRIEVRNEIRCFHCNEVGHIKRNCPRLRTDSTEGRSRRREYEVSRECETRGQ</sequence>
<evidence type="ECO:0000256" key="2">
    <source>
        <dbReference type="SAM" id="MobiDB-lite"/>
    </source>
</evidence>
<feature type="domain" description="CCHC-type" evidence="3">
    <location>
        <begin position="628"/>
        <end position="644"/>
    </location>
</feature>
<dbReference type="GO" id="GO:0008270">
    <property type="term" value="F:zinc ion binding"/>
    <property type="evidence" value="ECO:0007669"/>
    <property type="project" value="UniProtKB-KW"/>
</dbReference>
<dbReference type="Pfam" id="PF03732">
    <property type="entry name" value="Retrotrans_gag"/>
    <property type="match status" value="1"/>
</dbReference>
<dbReference type="GO" id="GO:0003676">
    <property type="term" value="F:nucleic acid binding"/>
    <property type="evidence" value="ECO:0007669"/>
    <property type="project" value="InterPro"/>
</dbReference>
<dbReference type="Proteomes" id="UP000585474">
    <property type="component" value="Unassembled WGS sequence"/>
</dbReference>
<evidence type="ECO:0000256" key="1">
    <source>
        <dbReference type="PROSITE-ProRule" id="PRU00047"/>
    </source>
</evidence>
<protein>
    <recommendedName>
        <fullName evidence="3">CCHC-type domain-containing protein</fullName>
    </recommendedName>
</protein>
<dbReference type="InterPro" id="IPR001878">
    <property type="entry name" value="Znf_CCHC"/>
</dbReference>
<name>A0A7J0FC14_9ERIC</name>
<keyword evidence="1" id="KW-0862">Zinc</keyword>
<comment type="caution">
    <text evidence="4">The sequence shown here is derived from an EMBL/GenBank/DDBJ whole genome shotgun (WGS) entry which is preliminary data.</text>
</comment>
<dbReference type="Gene3D" id="4.10.60.10">
    <property type="entry name" value="Zinc finger, CCHC-type"/>
    <property type="match status" value="2"/>
</dbReference>
<dbReference type="AlphaFoldDB" id="A0A7J0FC14"/>
<proteinExistence type="predicted"/>
<dbReference type="Pfam" id="PF00098">
    <property type="entry name" value="zf-CCHC"/>
    <property type="match status" value="1"/>
</dbReference>
<accession>A0A7J0FC14</accession>
<keyword evidence="5" id="KW-1185">Reference proteome</keyword>
<evidence type="ECO:0000313" key="5">
    <source>
        <dbReference type="Proteomes" id="UP000585474"/>
    </source>
</evidence>
<dbReference type="OrthoDB" id="2272416at2759"/>
<evidence type="ECO:0000313" key="4">
    <source>
        <dbReference type="EMBL" id="GFY95437.1"/>
    </source>
</evidence>
<dbReference type="PANTHER" id="PTHR34482:SF49">
    <property type="entry name" value="RETROTRANSPOSON GAG DOMAIN-CONTAINING PROTEIN"/>
    <property type="match status" value="1"/>
</dbReference>
<feature type="region of interest" description="Disordered" evidence="2">
    <location>
        <begin position="85"/>
        <end position="114"/>
    </location>
</feature>
<dbReference type="InterPro" id="IPR036875">
    <property type="entry name" value="Znf_CCHC_sf"/>
</dbReference>
<feature type="region of interest" description="Disordered" evidence="2">
    <location>
        <begin position="571"/>
        <end position="596"/>
    </location>
</feature>
<keyword evidence="1" id="KW-0479">Metal-binding</keyword>